<name>A0A9P8Q5W5_WICPI</name>
<feature type="compositionally biased region" description="Acidic residues" evidence="2">
    <location>
        <begin position="800"/>
        <end position="811"/>
    </location>
</feature>
<dbReference type="InterPro" id="IPR039779">
    <property type="entry name" value="RFX-like"/>
</dbReference>
<dbReference type="AlphaFoldDB" id="A0A9P8Q5W5"/>
<feature type="domain" description="RFX-type winged-helix" evidence="3">
    <location>
        <begin position="236"/>
        <end position="311"/>
    </location>
</feature>
<feature type="compositionally biased region" description="Low complexity" evidence="2">
    <location>
        <begin position="165"/>
        <end position="175"/>
    </location>
</feature>
<dbReference type="GO" id="GO:0000978">
    <property type="term" value="F:RNA polymerase II cis-regulatory region sequence-specific DNA binding"/>
    <property type="evidence" value="ECO:0007669"/>
    <property type="project" value="TreeGrafter"/>
</dbReference>
<dbReference type="PANTHER" id="PTHR12619:SF5">
    <property type="entry name" value="TRANSCRIPTION FACTOR RFX4"/>
    <property type="match status" value="1"/>
</dbReference>
<dbReference type="InterPro" id="IPR003150">
    <property type="entry name" value="DNA-bd_RFX"/>
</dbReference>
<evidence type="ECO:0000313" key="4">
    <source>
        <dbReference type="EMBL" id="KAH3684917.1"/>
    </source>
</evidence>
<dbReference type="InterPro" id="IPR036388">
    <property type="entry name" value="WH-like_DNA-bd_sf"/>
</dbReference>
<evidence type="ECO:0000256" key="1">
    <source>
        <dbReference type="ARBA" id="ARBA00023125"/>
    </source>
</evidence>
<dbReference type="EMBL" id="JAEUBG010002269">
    <property type="protein sequence ID" value="KAH3684917.1"/>
    <property type="molecule type" value="Genomic_DNA"/>
</dbReference>
<gene>
    <name evidence="4" type="ORF">WICPIJ_004114</name>
</gene>
<evidence type="ECO:0000256" key="2">
    <source>
        <dbReference type="SAM" id="MobiDB-lite"/>
    </source>
</evidence>
<accession>A0A9P8Q5W5</accession>
<dbReference type="GO" id="GO:0000981">
    <property type="term" value="F:DNA-binding transcription factor activity, RNA polymerase II-specific"/>
    <property type="evidence" value="ECO:0007669"/>
    <property type="project" value="TreeGrafter"/>
</dbReference>
<keyword evidence="5" id="KW-1185">Reference proteome</keyword>
<feature type="region of interest" description="Disordered" evidence="2">
    <location>
        <begin position="147"/>
        <end position="178"/>
    </location>
</feature>
<feature type="region of interest" description="Disordered" evidence="2">
    <location>
        <begin position="746"/>
        <end position="825"/>
    </location>
</feature>
<feature type="compositionally biased region" description="Polar residues" evidence="2">
    <location>
        <begin position="72"/>
        <end position="81"/>
    </location>
</feature>
<dbReference type="InterPro" id="IPR036390">
    <property type="entry name" value="WH_DNA-bd_sf"/>
</dbReference>
<dbReference type="Pfam" id="PF02257">
    <property type="entry name" value="RFX_DNA_binding"/>
    <property type="match status" value="1"/>
</dbReference>
<comment type="caution">
    <text evidence="4">The sequence shown here is derived from an EMBL/GenBank/DDBJ whole genome shotgun (WGS) entry which is preliminary data.</text>
</comment>
<dbReference type="SUPFAM" id="SSF46785">
    <property type="entry name" value="Winged helix' DNA-binding domain"/>
    <property type="match status" value="1"/>
</dbReference>
<dbReference type="Pfam" id="PF25340">
    <property type="entry name" value="BCD_RFX"/>
    <property type="match status" value="1"/>
</dbReference>
<dbReference type="PANTHER" id="PTHR12619">
    <property type="entry name" value="RFX TRANSCRIPTION FACTOR FAMILY"/>
    <property type="match status" value="1"/>
</dbReference>
<organism evidence="4 5">
    <name type="scientific">Wickerhamomyces pijperi</name>
    <name type="common">Yeast</name>
    <name type="synonym">Pichia pijperi</name>
    <dbReference type="NCBI Taxonomy" id="599730"/>
    <lineage>
        <taxon>Eukaryota</taxon>
        <taxon>Fungi</taxon>
        <taxon>Dikarya</taxon>
        <taxon>Ascomycota</taxon>
        <taxon>Saccharomycotina</taxon>
        <taxon>Saccharomycetes</taxon>
        <taxon>Phaffomycetales</taxon>
        <taxon>Wickerhamomycetaceae</taxon>
        <taxon>Wickerhamomyces</taxon>
    </lineage>
</organism>
<dbReference type="Proteomes" id="UP000774326">
    <property type="component" value="Unassembled WGS sequence"/>
</dbReference>
<dbReference type="OrthoDB" id="10056949at2759"/>
<feature type="compositionally biased region" description="Polar residues" evidence="2">
    <location>
        <begin position="14"/>
        <end position="40"/>
    </location>
</feature>
<dbReference type="PROSITE" id="PS51526">
    <property type="entry name" value="RFX_DBD"/>
    <property type="match status" value="1"/>
</dbReference>
<feature type="region of interest" description="Disordered" evidence="2">
    <location>
        <begin position="309"/>
        <end position="380"/>
    </location>
</feature>
<dbReference type="Gene3D" id="1.10.10.10">
    <property type="entry name" value="Winged helix-like DNA-binding domain superfamily/Winged helix DNA-binding domain"/>
    <property type="match status" value="1"/>
</dbReference>
<evidence type="ECO:0000259" key="3">
    <source>
        <dbReference type="PROSITE" id="PS51526"/>
    </source>
</evidence>
<protein>
    <recommendedName>
        <fullName evidence="3">RFX-type winged-helix domain-containing protein</fullName>
    </recommendedName>
</protein>
<sequence length="825" mass="90625">MQHQRDTQVPLMDSNGNPSFQQRLSPKPNSATLRDQTSTIATSNTKRRKTTATATAAAANTSGTSTTATTTIPVSDGTTDDTVMSSSDLLVGDQTNAISEQAAAENQLSLAGGPQSIQNLHFHQLLYNHYTNNGNNIVDDVITPTSARPFRSANNKSNKRGRSCSPSETDSTTISTEDHLRTQAKLSLQSSLVQLAESLLSLSSTSINPDLKHLNLTPKDRHQTHQQIETQRQVFTLSFLLRTYKPSHDLVIPRSDIYDDYAQLCKELGLKPLSPATVGKLIRVVFPDVETRRLGSRGKSKYHYVGLGRPIVGSKTDDHGSEKASMTKSTATASTSASSGSSSSSGGKTPSVAPPPKPHPSIELTSTDTARKSEKPNSSKNGQISLCFIPTLIKSLNCQAAPPADFQIQLPPLLPHVPESSIFSNATVKSLSESYTKYCTSIFNDLRFLQFSKLQSSIMEFPKSLTEMERELYFSEWSLSWIEMCDKLTYQFIIKMLAKLALQKIPPHVILILKQISEAFATLQGSSLSESGCTSQKLFTLKTYQSEIFTRLITRLIRVSETAQSTMTILSRPEDLQLMRNDWLKFVPCEEIIRKELPVHCQLVNNGGGAGSEIVLKILKHDIPELLQSDDLTSATGPSSQYNQPQPHILQRLADYISYTLPLLFQQQAAATSTRQISPRILTLCISVVLTSALREISLAGGAGFGAWWVTRCWVDEWVGWCGELGGVLGGSAAEAGEVFMEQQVKHPVHRDEEEEDNDDNEEEPEEEVGMNSHELMEEQLNQLHGGVEALHEIGGEIEGNNDGDDDEIAEEDKVGFDSTGDEDN</sequence>
<reference evidence="4" key="2">
    <citation type="submission" date="2021-01" db="EMBL/GenBank/DDBJ databases">
        <authorList>
            <person name="Schikora-Tamarit M.A."/>
        </authorList>
    </citation>
    <scope>NUCLEOTIDE SEQUENCE</scope>
    <source>
        <strain evidence="4">CBS2887</strain>
    </source>
</reference>
<keyword evidence="1" id="KW-0238">DNA-binding</keyword>
<proteinExistence type="predicted"/>
<evidence type="ECO:0000313" key="5">
    <source>
        <dbReference type="Proteomes" id="UP000774326"/>
    </source>
</evidence>
<feature type="compositionally biased region" description="Low complexity" evidence="2">
    <location>
        <begin position="323"/>
        <end position="351"/>
    </location>
</feature>
<feature type="region of interest" description="Disordered" evidence="2">
    <location>
        <begin position="1"/>
        <end position="81"/>
    </location>
</feature>
<dbReference type="InterPro" id="IPR057321">
    <property type="entry name" value="RFX1-4/6/8-like_BCD"/>
</dbReference>
<reference evidence="4" key="1">
    <citation type="journal article" date="2021" name="Open Biol.">
        <title>Shared evolutionary footprints suggest mitochondrial oxidative damage underlies multiple complex I losses in fungi.</title>
        <authorList>
            <person name="Schikora-Tamarit M.A."/>
            <person name="Marcet-Houben M."/>
            <person name="Nosek J."/>
            <person name="Gabaldon T."/>
        </authorList>
    </citation>
    <scope>NUCLEOTIDE SEQUENCE</scope>
    <source>
        <strain evidence="4">CBS2887</strain>
    </source>
</reference>
<feature type="compositionally biased region" description="Low complexity" evidence="2">
    <location>
        <begin position="51"/>
        <end position="71"/>
    </location>
</feature>
<feature type="compositionally biased region" description="Acidic residues" evidence="2">
    <location>
        <begin position="753"/>
        <end position="769"/>
    </location>
</feature>